<dbReference type="AlphaFoldDB" id="A0A6M3LR25"/>
<protein>
    <submittedName>
        <fullName evidence="1">Uncharacterized protein</fullName>
    </submittedName>
</protein>
<name>A0A6M3LR25_9ZZZZ</name>
<gene>
    <name evidence="1" type="ORF">MM415B05929_0003</name>
</gene>
<organism evidence="1">
    <name type="scientific">viral metagenome</name>
    <dbReference type="NCBI Taxonomy" id="1070528"/>
    <lineage>
        <taxon>unclassified sequences</taxon>
        <taxon>metagenomes</taxon>
        <taxon>organismal metagenomes</taxon>
    </lineage>
</organism>
<proteinExistence type="predicted"/>
<evidence type="ECO:0000313" key="1">
    <source>
        <dbReference type="EMBL" id="QJA97806.1"/>
    </source>
</evidence>
<accession>A0A6M3LR25</accession>
<sequence>MKKYKQSKLMEVIPMKSFKEKDKTEKCDGIEKLFNRMLPVFII</sequence>
<reference evidence="1" key="1">
    <citation type="submission" date="2020-03" db="EMBL/GenBank/DDBJ databases">
        <title>The deep terrestrial virosphere.</title>
        <authorList>
            <person name="Holmfeldt K."/>
            <person name="Nilsson E."/>
            <person name="Simone D."/>
            <person name="Lopez-Fernandez M."/>
            <person name="Wu X."/>
            <person name="de Brujin I."/>
            <person name="Lundin D."/>
            <person name="Andersson A."/>
            <person name="Bertilsson S."/>
            <person name="Dopson M."/>
        </authorList>
    </citation>
    <scope>NUCLEOTIDE SEQUENCE</scope>
    <source>
        <strain evidence="1">MM415B05929</strain>
    </source>
</reference>
<dbReference type="EMBL" id="MT143527">
    <property type="protein sequence ID" value="QJA97806.1"/>
    <property type="molecule type" value="Genomic_DNA"/>
</dbReference>